<sequence>MSGTTPSVKQTVSSMASVLKPYLEREEIAQLTAAWQQHSTVSVKMIQQCVMDTTTQYPKLKRYKSDIRKAFWTATLHTEASHDEEGSSASALTNQQASVSALVKAFYSVMLSLRAQLDDTSAEQLFAILHQTVAKERTFRGHHIEITAFLDNRCPTVPNDAHLLNNIVQLAYVCLCDVEGPVAADDMFYQVAEAAKAEHPNAVVEQLF</sequence>
<keyword evidence="2" id="KW-1185">Reference proteome</keyword>
<gene>
    <name evidence="1" type="ORF">GCM10009129_02860</name>
</gene>
<dbReference type="EMBL" id="BAAAFR010000001">
    <property type="protein sequence ID" value="GAA0309138.1"/>
    <property type="molecule type" value="Genomic_DNA"/>
</dbReference>
<dbReference type="RefSeq" id="WP_201504177.1">
    <property type="nucleotide sequence ID" value="NZ_BAAAFR010000001.1"/>
</dbReference>
<comment type="caution">
    <text evidence="1">The sequence shown here is derived from an EMBL/GenBank/DDBJ whole genome shotgun (WGS) entry which is preliminary data.</text>
</comment>
<evidence type="ECO:0000313" key="2">
    <source>
        <dbReference type="Proteomes" id="UP001501787"/>
    </source>
</evidence>
<evidence type="ECO:0000313" key="1">
    <source>
        <dbReference type="EMBL" id="GAA0309138.1"/>
    </source>
</evidence>
<name>A0ABN0VKV8_9GAMM</name>
<protein>
    <submittedName>
        <fullName evidence="1">Uncharacterized protein</fullName>
    </submittedName>
</protein>
<reference evidence="1 2" key="1">
    <citation type="journal article" date="2019" name="Int. J. Syst. Evol. Microbiol.">
        <title>The Global Catalogue of Microorganisms (GCM) 10K type strain sequencing project: providing services to taxonomists for standard genome sequencing and annotation.</title>
        <authorList>
            <consortium name="The Broad Institute Genomics Platform"/>
            <consortium name="The Broad Institute Genome Sequencing Center for Infectious Disease"/>
            <person name="Wu L."/>
            <person name="Ma J."/>
        </authorList>
    </citation>
    <scope>NUCLEOTIDE SEQUENCE [LARGE SCALE GENOMIC DNA]</scope>
    <source>
        <strain evidence="1 2">JCM 16343</strain>
    </source>
</reference>
<dbReference type="Proteomes" id="UP001501787">
    <property type="component" value="Unassembled WGS sequence"/>
</dbReference>
<accession>A0ABN0VKV8</accession>
<organism evidence="1 2">
    <name type="scientific">Psychrobacter aestuarii</name>
    <dbReference type="NCBI Taxonomy" id="556327"/>
    <lineage>
        <taxon>Bacteria</taxon>
        <taxon>Pseudomonadati</taxon>
        <taxon>Pseudomonadota</taxon>
        <taxon>Gammaproteobacteria</taxon>
        <taxon>Moraxellales</taxon>
        <taxon>Moraxellaceae</taxon>
        <taxon>Psychrobacter</taxon>
    </lineage>
</organism>
<proteinExistence type="predicted"/>